<protein>
    <submittedName>
        <fullName evidence="1">Uncharacterized protein</fullName>
    </submittedName>
</protein>
<reference evidence="1" key="1">
    <citation type="journal article" date="2023" name="bioRxiv">
        <title>Improved chromosome-level genome assembly for marigold (Tagetes erecta).</title>
        <authorList>
            <person name="Jiang F."/>
            <person name="Yuan L."/>
            <person name="Wang S."/>
            <person name="Wang H."/>
            <person name="Xu D."/>
            <person name="Wang A."/>
            <person name="Fan W."/>
        </authorList>
    </citation>
    <scope>NUCLEOTIDE SEQUENCE</scope>
    <source>
        <strain evidence="1">WSJ</strain>
        <tissue evidence="1">Leaf</tissue>
    </source>
</reference>
<evidence type="ECO:0000313" key="2">
    <source>
        <dbReference type="Proteomes" id="UP001229421"/>
    </source>
</evidence>
<dbReference type="EMBL" id="JAUHHV010000007">
    <property type="protein sequence ID" value="KAK1416842.1"/>
    <property type="molecule type" value="Genomic_DNA"/>
</dbReference>
<dbReference type="AlphaFoldDB" id="A0AAD8K5Z8"/>
<dbReference type="Proteomes" id="UP001229421">
    <property type="component" value="Unassembled WGS sequence"/>
</dbReference>
<dbReference type="PANTHER" id="PTHR33168">
    <property type="entry name" value="STRESS INDUCED PROTEIN-RELATED"/>
    <property type="match status" value="1"/>
</dbReference>
<comment type="caution">
    <text evidence="1">The sequence shown here is derived from an EMBL/GenBank/DDBJ whole genome shotgun (WGS) entry which is preliminary data.</text>
</comment>
<proteinExistence type="predicted"/>
<keyword evidence="2" id="KW-1185">Reference proteome</keyword>
<accession>A0AAD8K5Z8</accession>
<evidence type="ECO:0000313" key="1">
    <source>
        <dbReference type="EMBL" id="KAK1416842.1"/>
    </source>
</evidence>
<name>A0AAD8K5Z8_TARER</name>
<organism evidence="1 2">
    <name type="scientific">Tagetes erecta</name>
    <name type="common">African marigold</name>
    <dbReference type="NCBI Taxonomy" id="13708"/>
    <lineage>
        <taxon>Eukaryota</taxon>
        <taxon>Viridiplantae</taxon>
        <taxon>Streptophyta</taxon>
        <taxon>Embryophyta</taxon>
        <taxon>Tracheophyta</taxon>
        <taxon>Spermatophyta</taxon>
        <taxon>Magnoliopsida</taxon>
        <taxon>eudicotyledons</taxon>
        <taxon>Gunneridae</taxon>
        <taxon>Pentapetalae</taxon>
        <taxon>asterids</taxon>
        <taxon>campanulids</taxon>
        <taxon>Asterales</taxon>
        <taxon>Asteraceae</taxon>
        <taxon>Asteroideae</taxon>
        <taxon>Heliantheae alliance</taxon>
        <taxon>Tageteae</taxon>
        <taxon>Tagetes</taxon>
    </lineage>
</organism>
<gene>
    <name evidence="1" type="ORF">QVD17_25959</name>
</gene>
<sequence length="111" mass="13103">MKTTVTWCNSGSLSRCWTRRSNDYDELVTVSVSTSKPRLIWRILLRKITKAKKKMCRYSDSKRFGYEAYEYAQNFDHGLMSSHDYDDMSRSFSARFAVPNSAIIHRNRLFD</sequence>